<sequence>MSALLAVTRAATPLGPPGLCSHVVLGVREAIRWDSTGSARVWEWGGGRLLLRVHRRLTRRVEDPTHSAYDATSGWDSPRKRERDTSASVRSGPTNRPAAASGPAAYGPSGPWAKWWPSSGTPRPVRPTDMGPIPVATGPDAGGLTTGVQAQE</sequence>
<feature type="compositionally biased region" description="Low complexity" evidence="1">
    <location>
        <begin position="97"/>
        <end position="113"/>
    </location>
</feature>
<evidence type="ECO:0000313" key="3">
    <source>
        <dbReference type="Proteomes" id="UP000007015"/>
    </source>
</evidence>
<dbReference type="Gramene" id="BGIOSGA010615-TA">
    <property type="protein sequence ID" value="BGIOSGA010615-PA"/>
    <property type="gene ID" value="BGIOSGA010615"/>
</dbReference>
<accession>A2XHG8</accession>
<dbReference type="AlphaFoldDB" id="A2XHG8"/>
<evidence type="ECO:0000313" key="2">
    <source>
        <dbReference type="EMBL" id="EAY90278.1"/>
    </source>
</evidence>
<keyword evidence="3" id="KW-1185">Reference proteome</keyword>
<feature type="region of interest" description="Disordered" evidence="1">
    <location>
        <begin position="61"/>
        <end position="152"/>
    </location>
</feature>
<evidence type="ECO:0000256" key="1">
    <source>
        <dbReference type="SAM" id="MobiDB-lite"/>
    </source>
</evidence>
<proteinExistence type="predicted"/>
<name>A2XHG8_ORYSI</name>
<gene>
    <name evidence="2" type="ORF">OsI_11852</name>
</gene>
<dbReference type="HOGENOM" id="CLU_1725313_0_0_1"/>
<dbReference type="Proteomes" id="UP000007015">
    <property type="component" value="Chromosome 3"/>
</dbReference>
<reference evidence="2 3" key="1">
    <citation type="journal article" date="2005" name="PLoS Biol.">
        <title>The genomes of Oryza sativa: a history of duplications.</title>
        <authorList>
            <person name="Yu J."/>
            <person name="Wang J."/>
            <person name="Lin W."/>
            <person name="Li S."/>
            <person name="Li H."/>
            <person name="Zhou J."/>
            <person name="Ni P."/>
            <person name="Dong W."/>
            <person name="Hu S."/>
            <person name="Zeng C."/>
            <person name="Zhang J."/>
            <person name="Zhang Y."/>
            <person name="Li R."/>
            <person name="Xu Z."/>
            <person name="Li S."/>
            <person name="Li X."/>
            <person name="Zheng H."/>
            <person name="Cong L."/>
            <person name="Lin L."/>
            <person name="Yin J."/>
            <person name="Geng J."/>
            <person name="Li G."/>
            <person name="Shi J."/>
            <person name="Liu J."/>
            <person name="Lv H."/>
            <person name="Li J."/>
            <person name="Wang J."/>
            <person name="Deng Y."/>
            <person name="Ran L."/>
            <person name="Shi X."/>
            <person name="Wang X."/>
            <person name="Wu Q."/>
            <person name="Li C."/>
            <person name="Ren X."/>
            <person name="Wang J."/>
            <person name="Wang X."/>
            <person name="Li D."/>
            <person name="Liu D."/>
            <person name="Zhang X."/>
            <person name="Ji Z."/>
            <person name="Zhao W."/>
            <person name="Sun Y."/>
            <person name="Zhang Z."/>
            <person name="Bao J."/>
            <person name="Han Y."/>
            <person name="Dong L."/>
            <person name="Ji J."/>
            <person name="Chen P."/>
            <person name="Wu S."/>
            <person name="Liu J."/>
            <person name="Xiao Y."/>
            <person name="Bu D."/>
            <person name="Tan J."/>
            <person name="Yang L."/>
            <person name="Ye C."/>
            <person name="Zhang J."/>
            <person name="Xu J."/>
            <person name="Zhou Y."/>
            <person name="Yu Y."/>
            <person name="Zhang B."/>
            <person name="Zhuang S."/>
            <person name="Wei H."/>
            <person name="Liu B."/>
            <person name="Lei M."/>
            <person name="Yu H."/>
            <person name="Li Y."/>
            <person name="Xu H."/>
            <person name="Wei S."/>
            <person name="He X."/>
            <person name="Fang L."/>
            <person name="Zhang Z."/>
            <person name="Zhang Y."/>
            <person name="Huang X."/>
            <person name="Su Z."/>
            <person name="Tong W."/>
            <person name="Li J."/>
            <person name="Tong Z."/>
            <person name="Li S."/>
            <person name="Ye J."/>
            <person name="Wang L."/>
            <person name="Fang L."/>
            <person name="Lei T."/>
            <person name="Chen C."/>
            <person name="Chen H."/>
            <person name="Xu Z."/>
            <person name="Li H."/>
            <person name="Huang H."/>
            <person name="Zhang F."/>
            <person name="Xu H."/>
            <person name="Li N."/>
            <person name="Zhao C."/>
            <person name="Li S."/>
            <person name="Dong L."/>
            <person name="Huang Y."/>
            <person name="Li L."/>
            <person name="Xi Y."/>
            <person name="Qi Q."/>
            <person name="Li W."/>
            <person name="Zhang B."/>
            <person name="Hu W."/>
            <person name="Zhang Y."/>
            <person name="Tian X."/>
            <person name="Jiao Y."/>
            <person name="Liang X."/>
            <person name="Jin J."/>
            <person name="Gao L."/>
            <person name="Zheng W."/>
            <person name="Hao B."/>
            <person name="Liu S."/>
            <person name="Wang W."/>
            <person name="Yuan L."/>
            <person name="Cao M."/>
            <person name="McDermott J."/>
            <person name="Samudrala R."/>
            <person name="Wang J."/>
            <person name="Wong G.K."/>
            <person name="Yang H."/>
        </authorList>
    </citation>
    <scope>NUCLEOTIDE SEQUENCE [LARGE SCALE GENOMIC DNA]</scope>
    <source>
        <strain evidence="3">cv. 93-11</strain>
    </source>
</reference>
<dbReference type="EMBL" id="CM000128">
    <property type="protein sequence ID" value="EAY90278.1"/>
    <property type="molecule type" value="Genomic_DNA"/>
</dbReference>
<protein>
    <submittedName>
        <fullName evidence="2">Uncharacterized protein</fullName>
    </submittedName>
</protein>
<organism evidence="2 3">
    <name type="scientific">Oryza sativa subsp. indica</name>
    <name type="common">Rice</name>
    <dbReference type="NCBI Taxonomy" id="39946"/>
    <lineage>
        <taxon>Eukaryota</taxon>
        <taxon>Viridiplantae</taxon>
        <taxon>Streptophyta</taxon>
        <taxon>Embryophyta</taxon>
        <taxon>Tracheophyta</taxon>
        <taxon>Spermatophyta</taxon>
        <taxon>Magnoliopsida</taxon>
        <taxon>Liliopsida</taxon>
        <taxon>Poales</taxon>
        <taxon>Poaceae</taxon>
        <taxon>BOP clade</taxon>
        <taxon>Oryzoideae</taxon>
        <taxon>Oryzeae</taxon>
        <taxon>Oryzinae</taxon>
        <taxon>Oryza</taxon>
        <taxon>Oryza sativa</taxon>
    </lineage>
</organism>